<dbReference type="InterPro" id="IPR013022">
    <property type="entry name" value="Xyl_isomerase-like_TIM-brl"/>
</dbReference>
<dbReference type="AlphaFoldDB" id="A0A483CQ39"/>
<comment type="caution">
    <text evidence="2">The sequence shown here is derived from an EMBL/GenBank/DDBJ whole genome shotgun (WGS) entry which is preliminary data.</text>
</comment>
<accession>A0A483CQ39</accession>
<dbReference type="EMBL" id="PGCL01000001">
    <property type="protein sequence ID" value="TAJ45233.1"/>
    <property type="molecule type" value="Genomic_DNA"/>
</dbReference>
<dbReference type="InterPro" id="IPR036237">
    <property type="entry name" value="Xyl_isomerase-like_sf"/>
</dbReference>
<dbReference type="RefSeq" id="WP_130645574.1">
    <property type="nucleotide sequence ID" value="NZ_PGCL01000001.1"/>
</dbReference>
<organism evidence="2 3">
    <name type="scientific">Methanofollis fontis</name>
    <dbReference type="NCBI Taxonomy" id="2052832"/>
    <lineage>
        <taxon>Archaea</taxon>
        <taxon>Methanobacteriati</taxon>
        <taxon>Methanobacteriota</taxon>
        <taxon>Stenosarchaea group</taxon>
        <taxon>Methanomicrobia</taxon>
        <taxon>Methanomicrobiales</taxon>
        <taxon>Methanomicrobiaceae</taxon>
        <taxon>Methanofollis</taxon>
    </lineage>
</organism>
<name>A0A483CQ39_9EURY</name>
<dbReference type="GO" id="GO:0016853">
    <property type="term" value="F:isomerase activity"/>
    <property type="evidence" value="ECO:0007669"/>
    <property type="project" value="UniProtKB-KW"/>
</dbReference>
<evidence type="ECO:0000259" key="1">
    <source>
        <dbReference type="Pfam" id="PF01261"/>
    </source>
</evidence>
<dbReference type="InterPro" id="IPR050312">
    <property type="entry name" value="IolE/XylAMocC-like"/>
</dbReference>
<gene>
    <name evidence="2" type="ORF">CUJ86_00310</name>
</gene>
<dbReference type="OrthoDB" id="59344at2157"/>
<dbReference type="Pfam" id="PF01261">
    <property type="entry name" value="AP_endonuc_2"/>
    <property type="match status" value="1"/>
</dbReference>
<dbReference type="Gene3D" id="3.20.20.150">
    <property type="entry name" value="Divalent-metal-dependent TIM barrel enzymes"/>
    <property type="match status" value="1"/>
</dbReference>
<dbReference type="Proteomes" id="UP000292580">
    <property type="component" value="Unassembled WGS sequence"/>
</dbReference>
<evidence type="ECO:0000313" key="3">
    <source>
        <dbReference type="Proteomes" id="UP000292580"/>
    </source>
</evidence>
<evidence type="ECO:0000313" key="2">
    <source>
        <dbReference type="EMBL" id="TAJ45233.1"/>
    </source>
</evidence>
<reference evidence="2 3" key="1">
    <citation type="submission" date="2017-11" db="EMBL/GenBank/DDBJ databases">
        <title>Isolation and Characterization of Methanofollis Species from Methane Seep Offshore SW Taiwan.</title>
        <authorList>
            <person name="Teng N.-H."/>
            <person name="Lai M.-C."/>
            <person name="Chen S.-C."/>
        </authorList>
    </citation>
    <scope>NUCLEOTIDE SEQUENCE [LARGE SCALE GENOMIC DNA]</scope>
    <source>
        <strain evidence="2 3">FWC-SCC2</strain>
    </source>
</reference>
<dbReference type="PANTHER" id="PTHR12110:SF21">
    <property type="entry name" value="XYLOSE ISOMERASE-LIKE TIM BARREL DOMAIN-CONTAINING PROTEIN"/>
    <property type="match status" value="1"/>
</dbReference>
<proteinExistence type="predicted"/>
<keyword evidence="2" id="KW-0413">Isomerase</keyword>
<dbReference type="SUPFAM" id="SSF51658">
    <property type="entry name" value="Xylose isomerase-like"/>
    <property type="match status" value="1"/>
</dbReference>
<keyword evidence="3" id="KW-1185">Reference proteome</keyword>
<protein>
    <submittedName>
        <fullName evidence="2">Sugar phosphate isomerase/epimerase</fullName>
    </submittedName>
</protein>
<dbReference type="PANTHER" id="PTHR12110">
    <property type="entry name" value="HYDROXYPYRUVATE ISOMERASE"/>
    <property type="match status" value="1"/>
</dbReference>
<sequence length="242" mass="26377">MRGIGASTYCMMEQSLSDALEALSVWTDCVEILSDARHSLFDHAEIAASFDLQYTVHAPTADLNVASDIEAVRRATLRVLADLAEVCDQIGAGVLVVHPGICLEPHLMRLSERALRRSLYDLSRLQEECAVTLAVENMGSWPCCHFRDTALLPLLADLDLGFVLDVGHAHLNGNLEEFCRLGDPVHLHLHDNDGRTDLHAACGIGGIDFLAVMEAVPSRATAVVEVGDARAVRPSLDYLNRL</sequence>
<feature type="domain" description="Xylose isomerase-like TIM barrel" evidence="1">
    <location>
        <begin position="45"/>
        <end position="218"/>
    </location>
</feature>